<dbReference type="GO" id="GO:0045743">
    <property type="term" value="P:positive regulation of fibroblast growth factor receptor signaling pathway"/>
    <property type="evidence" value="ECO:0007669"/>
    <property type="project" value="TreeGrafter"/>
</dbReference>
<evidence type="ECO:0000256" key="3">
    <source>
        <dbReference type="ARBA" id="ARBA00022527"/>
    </source>
</evidence>
<protein>
    <recommendedName>
        <fullName evidence="8">Protein kinase domain-containing protein</fullName>
    </recommendedName>
</protein>
<dbReference type="OrthoDB" id="122279at2759"/>
<evidence type="ECO:0000313" key="6">
    <source>
        <dbReference type="EMBL" id="VDN31954.1"/>
    </source>
</evidence>
<organism evidence="6 7">
    <name type="scientific">Dibothriocephalus latus</name>
    <name type="common">Fish tapeworm</name>
    <name type="synonym">Diphyllobothrium latum</name>
    <dbReference type="NCBI Taxonomy" id="60516"/>
    <lineage>
        <taxon>Eukaryota</taxon>
        <taxon>Metazoa</taxon>
        <taxon>Spiralia</taxon>
        <taxon>Lophotrochozoa</taxon>
        <taxon>Platyhelminthes</taxon>
        <taxon>Cestoda</taxon>
        <taxon>Eucestoda</taxon>
        <taxon>Diphyllobothriidea</taxon>
        <taxon>Diphyllobothriidae</taxon>
        <taxon>Dibothriocephalus</taxon>
    </lineage>
</organism>
<evidence type="ECO:0000256" key="5">
    <source>
        <dbReference type="ARBA" id="ARBA00022777"/>
    </source>
</evidence>
<dbReference type="GO" id="GO:0043066">
    <property type="term" value="P:negative regulation of apoptotic process"/>
    <property type="evidence" value="ECO:0007669"/>
    <property type="project" value="TreeGrafter"/>
</dbReference>
<keyword evidence="5" id="KW-0418">Kinase</keyword>
<evidence type="ECO:0008006" key="8">
    <source>
        <dbReference type="Google" id="ProtNLM"/>
    </source>
</evidence>
<dbReference type="GO" id="GO:0004674">
    <property type="term" value="F:protein serine/threonine kinase activity"/>
    <property type="evidence" value="ECO:0007669"/>
    <property type="project" value="UniProtKB-KW"/>
</dbReference>
<dbReference type="Proteomes" id="UP000281553">
    <property type="component" value="Unassembled WGS sequence"/>
</dbReference>
<dbReference type="AlphaFoldDB" id="A0A3P7MQM2"/>
<evidence type="ECO:0000256" key="4">
    <source>
        <dbReference type="ARBA" id="ARBA00022679"/>
    </source>
</evidence>
<proteinExistence type="predicted"/>
<dbReference type="EMBL" id="UYRU01081547">
    <property type="protein sequence ID" value="VDN31954.1"/>
    <property type="molecule type" value="Genomic_DNA"/>
</dbReference>
<keyword evidence="4" id="KW-0808">Transferase</keyword>
<evidence type="ECO:0000313" key="7">
    <source>
        <dbReference type="Proteomes" id="UP000281553"/>
    </source>
</evidence>
<gene>
    <name evidence="6" type="ORF">DILT_LOCUS15869</name>
</gene>
<keyword evidence="7" id="KW-1185">Reference proteome</keyword>
<dbReference type="PANTHER" id="PTHR46392:SF1">
    <property type="entry name" value="DUAL SERINE_THREONINE AND TYROSINE PROTEIN KINASE"/>
    <property type="match status" value="1"/>
</dbReference>
<dbReference type="SUPFAM" id="SSF56112">
    <property type="entry name" value="Protein kinase-like (PK-like)"/>
    <property type="match status" value="1"/>
</dbReference>
<accession>A0A3P7MQM2</accession>
<evidence type="ECO:0000256" key="1">
    <source>
        <dbReference type="ARBA" id="ARBA00004496"/>
    </source>
</evidence>
<dbReference type="InterPro" id="IPR011009">
    <property type="entry name" value="Kinase-like_dom_sf"/>
</dbReference>
<dbReference type="InterPro" id="IPR051302">
    <property type="entry name" value="Dual_SerThr-Tyr_Kinase"/>
</dbReference>
<keyword evidence="3" id="KW-0723">Serine/threonine-protein kinase</keyword>
<dbReference type="PANTHER" id="PTHR46392">
    <property type="entry name" value="DUAL SERINE/THREONINE AND TYROSINE PROTEIN KINASE"/>
    <property type="match status" value="1"/>
</dbReference>
<dbReference type="GO" id="GO:0070374">
    <property type="term" value="P:positive regulation of ERK1 and ERK2 cascade"/>
    <property type="evidence" value="ECO:0007669"/>
    <property type="project" value="TreeGrafter"/>
</dbReference>
<dbReference type="GO" id="GO:0044344">
    <property type="term" value="P:cellular response to fibroblast growth factor stimulus"/>
    <property type="evidence" value="ECO:0007669"/>
    <property type="project" value="TreeGrafter"/>
</dbReference>
<evidence type="ECO:0000256" key="2">
    <source>
        <dbReference type="ARBA" id="ARBA00022490"/>
    </source>
</evidence>
<sequence>MLDVVFYFLICYSFQRIETSLTWSRERNFDKDWIRLTADQMLASLSEVRIANDVFQQLLVRLHESHELFSQTLRRLEARAEQRTTQFEESQASIRRYHAPRLARQLLEITSLQNLIVMGYPALGREIGRGQFGVVYTCPTWGSLKNLAVKSVVPADEKHWRELAMEIYYIGEMTPVRAEGFLQEMEEEWFSENAKSSFQWRLVAALRLYRCVGYLPPL</sequence>
<dbReference type="GO" id="GO:0005737">
    <property type="term" value="C:cytoplasm"/>
    <property type="evidence" value="ECO:0007669"/>
    <property type="project" value="UniProtKB-SubCell"/>
</dbReference>
<comment type="subcellular location">
    <subcellularLocation>
        <location evidence="1">Cytoplasm</location>
    </subcellularLocation>
</comment>
<keyword evidence="2" id="KW-0963">Cytoplasm</keyword>
<name>A0A3P7MQM2_DIBLA</name>
<reference evidence="6 7" key="1">
    <citation type="submission" date="2018-11" db="EMBL/GenBank/DDBJ databases">
        <authorList>
            <consortium name="Pathogen Informatics"/>
        </authorList>
    </citation>
    <scope>NUCLEOTIDE SEQUENCE [LARGE SCALE GENOMIC DNA]</scope>
</reference>